<evidence type="ECO:0000256" key="1">
    <source>
        <dbReference type="SAM" id="SignalP"/>
    </source>
</evidence>
<sequence length="661" mass="76262">MQIQFSLSWLLLLIFVLFSQQSQSVHPMDILVDGVVAFVHNANETVAKVRTDVNEINNDLGEFDNAKKLENQIKVLQHFKNIATQINQIEKNHVTLSKHPLYDYLFGSDTQMDEIGNMVDDMEAISEEFANFEKMAISENDTLIISFTEEITRPNSLKFLNNDFYLKLYGQRYISKALLSQLRQKYEMSSEKLCHSSQTPQQLVYSLYKDIALTELKAYILIEYSLLIRRVSGPGNFNTETNLVRNNYNNINEEALDTLINTMKKADRVLWRCDPENHVQGVTYEELTRLLQGYVENEVDLNSDGSCSQSCPDYTNTTKMGCFEQKFCSQQPSCSGRIHDCRFIESDLSVCQSPESSNRRYDYIQYSDGPRFGEREKCWRDVNNVESWRRLFYKCSYCFCLCDEPGPRSDRYFNLRPVVSDVWDNKVVTGVRFVKKNRIIHLQIQQGQLLPRGAINESTVEWKPVDDYKIDDFNVTEGVDYYAMSFENRRITLGDITHTYRTYVVTGVSFDVFFGRLSLKVSHGAYWFKKGDLNQYKLALLLSIDKEFLRNSVADHSSSFEYVPEKLNIDNLDVPTRSTHSSEPLSKKKKYIEFVNTGLEKDAAQTTIPYLDMQDVASNPPVPLYGIGLYYKSSPGYGGFIAPRIISYDIADYVRLPSPEL</sequence>
<dbReference type="InterPro" id="IPR032062">
    <property type="entry name" value="DUF4803"/>
</dbReference>
<dbReference type="Pfam" id="PF16061">
    <property type="entry name" value="DUF4803"/>
    <property type="match status" value="1"/>
</dbReference>
<reference evidence="3" key="1">
    <citation type="submission" date="2025-08" db="UniProtKB">
        <authorList>
            <consortium name="RefSeq"/>
        </authorList>
    </citation>
    <scope>IDENTIFICATION</scope>
    <source>
        <strain evidence="3">15112-1751.03</strain>
        <tissue evidence="3">Whole Adult</tissue>
    </source>
</reference>
<proteinExistence type="predicted"/>
<evidence type="ECO:0000313" key="2">
    <source>
        <dbReference type="Proteomes" id="UP000515160"/>
    </source>
</evidence>
<dbReference type="AlphaFoldDB" id="A0A9C6SXP4"/>
<organism evidence="2 3">
    <name type="scientific">Drosophila albomicans</name>
    <name type="common">Fruit fly</name>
    <dbReference type="NCBI Taxonomy" id="7291"/>
    <lineage>
        <taxon>Eukaryota</taxon>
        <taxon>Metazoa</taxon>
        <taxon>Ecdysozoa</taxon>
        <taxon>Arthropoda</taxon>
        <taxon>Hexapoda</taxon>
        <taxon>Insecta</taxon>
        <taxon>Pterygota</taxon>
        <taxon>Neoptera</taxon>
        <taxon>Endopterygota</taxon>
        <taxon>Diptera</taxon>
        <taxon>Brachycera</taxon>
        <taxon>Muscomorpha</taxon>
        <taxon>Ephydroidea</taxon>
        <taxon>Drosophilidae</taxon>
        <taxon>Drosophila</taxon>
    </lineage>
</organism>
<dbReference type="OrthoDB" id="6366357at2759"/>
<name>A0A9C6SXP4_DROAB</name>
<feature type="signal peptide" evidence="1">
    <location>
        <begin position="1"/>
        <end position="24"/>
    </location>
</feature>
<feature type="chain" id="PRO_5039489695" evidence="1">
    <location>
        <begin position="25"/>
        <end position="661"/>
    </location>
</feature>
<protein>
    <submittedName>
        <fullName evidence="3">Uncharacterized protein LOC127566124</fullName>
    </submittedName>
</protein>
<gene>
    <name evidence="3" type="primary">LOC127566124</name>
</gene>
<dbReference type="RefSeq" id="XP_051863705.1">
    <property type="nucleotide sequence ID" value="XM_052007745.1"/>
</dbReference>
<dbReference type="PANTHER" id="PTHR47890">
    <property type="entry name" value="LD24308P"/>
    <property type="match status" value="1"/>
</dbReference>
<keyword evidence="1" id="KW-0732">Signal</keyword>
<keyword evidence="2" id="KW-1185">Reference proteome</keyword>
<dbReference type="PANTHER" id="PTHR47890:SF1">
    <property type="entry name" value="LD24308P"/>
    <property type="match status" value="1"/>
</dbReference>
<dbReference type="Proteomes" id="UP000515160">
    <property type="component" value="Chromosome 2R"/>
</dbReference>
<evidence type="ECO:0000313" key="3">
    <source>
        <dbReference type="RefSeq" id="XP_051863705.1"/>
    </source>
</evidence>
<accession>A0A9C6SXP4</accession>
<dbReference type="GeneID" id="127566124"/>